<dbReference type="EMBL" id="MQVR01000082">
    <property type="protein sequence ID" value="OKL53166.1"/>
    <property type="molecule type" value="Genomic_DNA"/>
</dbReference>
<evidence type="ECO:0000313" key="2">
    <source>
        <dbReference type="Proteomes" id="UP000185628"/>
    </source>
</evidence>
<keyword evidence="2" id="KW-1185">Reference proteome</keyword>
<reference evidence="2" key="1">
    <citation type="submission" date="2016-12" db="EMBL/GenBank/DDBJ databases">
        <authorList>
            <person name="Meng X."/>
        </authorList>
    </citation>
    <scope>NUCLEOTIDE SEQUENCE [LARGE SCALE GENOMIC DNA]</scope>
    <source>
        <strain evidence="2">DSM 19116</strain>
    </source>
</reference>
<dbReference type="AlphaFoldDB" id="A0A1Q5Q0A9"/>
<protein>
    <submittedName>
        <fullName evidence="1">Uncharacterized protein</fullName>
    </submittedName>
</protein>
<gene>
    <name evidence="1" type="ORF">BSZ39_11000</name>
</gene>
<dbReference type="Proteomes" id="UP000185628">
    <property type="component" value="Unassembled WGS sequence"/>
</dbReference>
<evidence type="ECO:0000313" key="1">
    <source>
        <dbReference type="EMBL" id="OKL53166.1"/>
    </source>
</evidence>
<comment type="caution">
    <text evidence="1">The sequence shown here is derived from an EMBL/GenBank/DDBJ whole genome shotgun (WGS) entry which is preliminary data.</text>
</comment>
<name>A0A1Q5Q0A9_9ACTO</name>
<proteinExistence type="predicted"/>
<accession>A0A1Q5Q0A9</accession>
<organism evidence="1 2">
    <name type="scientific">Bowdeniella nasicola</name>
    <dbReference type="NCBI Taxonomy" id="208480"/>
    <lineage>
        <taxon>Bacteria</taxon>
        <taxon>Bacillati</taxon>
        <taxon>Actinomycetota</taxon>
        <taxon>Actinomycetes</taxon>
        <taxon>Actinomycetales</taxon>
        <taxon>Actinomycetaceae</taxon>
        <taxon>Bowdeniella</taxon>
    </lineage>
</organism>
<sequence>MDAIEDAVETSIQPLIPDPFCELWTVMFRVVETGTVIPAWAKAELLDEFEPIYFILLKKKGKDYRLFRVECGLMRPGRQ</sequence>